<comment type="caution">
    <text evidence="2">The sequence shown here is derived from an EMBL/GenBank/DDBJ whole genome shotgun (WGS) entry which is preliminary data.</text>
</comment>
<dbReference type="EMBL" id="JADFTS010000002">
    <property type="protein sequence ID" value="KAF9621665.1"/>
    <property type="molecule type" value="Genomic_DNA"/>
</dbReference>
<reference evidence="2 3" key="1">
    <citation type="submission" date="2020-10" db="EMBL/GenBank/DDBJ databases">
        <title>The Coptis chinensis genome and diversification of protoberbering-type alkaloids.</title>
        <authorList>
            <person name="Wang B."/>
            <person name="Shu S."/>
            <person name="Song C."/>
            <person name="Liu Y."/>
        </authorList>
    </citation>
    <scope>NUCLEOTIDE SEQUENCE [LARGE SCALE GENOMIC DNA]</scope>
    <source>
        <strain evidence="2">HL-2020</strain>
        <tissue evidence="2">Leaf</tissue>
    </source>
</reference>
<dbReference type="Pfam" id="PF00646">
    <property type="entry name" value="F-box"/>
    <property type="match status" value="1"/>
</dbReference>
<dbReference type="AlphaFoldDB" id="A0A835IMF7"/>
<sequence>MAATDASIVVKKKQRLRGGLGRHNYFKSLPEEISLEILHRLTAEDLSSCKCVSKLCSSFISRPTFGNAHLLRSIQEQGIIFTTVTKPANRIHNYQYNHFSISLTPPIPPSLNPRKELKMPFLKLKKWGTEEQVVDENDKEAVLCLKASCDGLLLFQNKYNPRFLYISNPITSHFQALPPCGSCTDWALFPDHHSASVGKYKVFGILDRTLFRTLTVRTGDCGKKTTPRWMLWGKDCDDFFKVSSQIVLVQNHLCWLTHERDTDNSTLFLSRKDCCCLYMFDIKTRKRPARKQVPRHLLQPRRRPRTLNNLLSVLNDGSLCLTIVSPHQLQMFVLHDTLTNIWTRSHCISLQSLRNHPPLTSFLSDNTCLVAMRGVDSTNLSNLVKVVIHLDDELMLFDLGTHELRQIGCLSKDRKLIRPYYFHSNTLVTLC</sequence>
<dbReference type="InterPro" id="IPR001810">
    <property type="entry name" value="F-box_dom"/>
</dbReference>
<organism evidence="2 3">
    <name type="scientific">Coptis chinensis</name>
    <dbReference type="NCBI Taxonomy" id="261450"/>
    <lineage>
        <taxon>Eukaryota</taxon>
        <taxon>Viridiplantae</taxon>
        <taxon>Streptophyta</taxon>
        <taxon>Embryophyta</taxon>
        <taxon>Tracheophyta</taxon>
        <taxon>Spermatophyta</taxon>
        <taxon>Magnoliopsida</taxon>
        <taxon>Ranunculales</taxon>
        <taxon>Ranunculaceae</taxon>
        <taxon>Coptidoideae</taxon>
        <taxon>Coptis</taxon>
    </lineage>
</organism>
<evidence type="ECO:0000259" key="1">
    <source>
        <dbReference type="SMART" id="SM00256"/>
    </source>
</evidence>
<dbReference type="SMART" id="SM00256">
    <property type="entry name" value="FBOX"/>
    <property type="match status" value="1"/>
</dbReference>
<dbReference type="InterPro" id="IPR036047">
    <property type="entry name" value="F-box-like_dom_sf"/>
</dbReference>
<dbReference type="Gene3D" id="1.20.1280.50">
    <property type="match status" value="1"/>
</dbReference>
<evidence type="ECO:0000313" key="3">
    <source>
        <dbReference type="Proteomes" id="UP000631114"/>
    </source>
</evidence>
<keyword evidence="3" id="KW-1185">Reference proteome</keyword>
<dbReference type="Proteomes" id="UP000631114">
    <property type="component" value="Unassembled WGS sequence"/>
</dbReference>
<gene>
    <name evidence="2" type="ORF">IFM89_025576</name>
</gene>
<proteinExistence type="predicted"/>
<dbReference type="InterPro" id="IPR050796">
    <property type="entry name" value="SCF_F-box_component"/>
</dbReference>
<dbReference type="PANTHER" id="PTHR31672">
    <property type="entry name" value="BNACNNG10540D PROTEIN"/>
    <property type="match status" value="1"/>
</dbReference>
<evidence type="ECO:0000313" key="2">
    <source>
        <dbReference type="EMBL" id="KAF9621665.1"/>
    </source>
</evidence>
<accession>A0A835IMF7</accession>
<protein>
    <recommendedName>
        <fullName evidence="1">F-box domain-containing protein</fullName>
    </recommendedName>
</protein>
<dbReference type="PANTHER" id="PTHR31672:SF13">
    <property type="entry name" value="F-BOX PROTEIN CPR30-LIKE"/>
    <property type="match status" value="1"/>
</dbReference>
<feature type="domain" description="F-box" evidence="1">
    <location>
        <begin position="29"/>
        <end position="69"/>
    </location>
</feature>
<dbReference type="SUPFAM" id="SSF81383">
    <property type="entry name" value="F-box domain"/>
    <property type="match status" value="1"/>
</dbReference>
<name>A0A835IMF7_9MAGN</name>
<dbReference type="OrthoDB" id="1938527at2759"/>